<dbReference type="Pfam" id="PF07690">
    <property type="entry name" value="MFS_1"/>
    <property type="match status" value="1"/>
</dbReference>
<sequence>MEQRQNTRKIGIPGVVAIMLASSLTVMVGNAITPALPQLGEVYGLGNYASWLVTAPALGVVASAVFFGKLIDRKGPYWVAFFGLLLYGIFGVAGGYMPNAVAIFVDRFLLGVATAAIMSSAVALIAAFFQGERQLRLIAVQGMSMEFGGVIFLSISGVLADISWRCPFYIYGLGILAFLLLIFFVPRCGRAAEEQSQEESQGAGKGVPIPLVLLIAFLGMLMFFTAMVSLPIYLQTELGYSPSFTGYYLAALDLIAVLAAGFMPNIVRKIQEKGCLTIAFCCYGIAFLLYFLSGHAVVLWIAVFFAGLGFGCSTPLFNSLIVNKSTPEKKGLNISFCTMAMFLGQFLSALLVSAFSGTTLFLVAFIIAFVIAACILPVAGRYHRIRG</sequence>
<dbReference type="PANTHER" id="PTHR42718">
    <property type="entry name" value="MAJOR FACILITATOR SUPERFAMILY MULTIDRUG TRANSPORTER MFSC"/>
    <property type="match status" value="1"/>
</dbReference>
<dbReference type="GO" id="GO:0005886">
    <property type="term" value="C:plasma membrane"/>
    <property type="evidence" value="ECO:0007669"/>
    <property type="project" value="UniProtKB-SubCell"/>
</dbReference>
<name>A0A923NH61_9FIRM</name>
<feature type="transmembrane region" description="Helical" evidence="6">
    <location>
        <begin position="108"/>
        <end position="131"/>
    </location>
</feature>
<organism evidence="8 9">
    <name type="scientific">Zhenpiania hominis</name>
    <dbReference type="NCBI Taxonomy" id="2763644"/>
    <lineage>
        <taxon>Bacteria</taxon>
        <taxon>Bacillati</taxon>
        <taxon>Bacillota</taxon>
        <taxon>Clostridia</taxon>
        <taxon>Peptostreptococcales</taxon>
        <taxon>Anaerovoracaceae</taxon>
        <taxon>Zhenpiania</taxon>
    </lineage>
</organism>
<evidence type="ECO:0000259" key="7">
    <source>
        <dbReference type="PROSITE" id="PS50850"/>
    </source>
</evidence>
<dbReference type="Gene3D" id="1.20.1250.20">
    <property type="entry name" value="MFS general substrate transporter like domains"/>
    <property type="match status" value="1"/>
</dbReference>
<keyword evidence="5 6" id="KW-0472">Membrane</keyword>
<feature type="domain" description="Major facilitator superfamily (MFS) profile" evidence="7">
    <location>
        <begin position="14"/>
        <end position="383"/>
    </location>
</feature>
<gene>
    <name evidence="8" type="ORF">H9L42_03790</name>
</gene>
<evidence type="ECO:0000313" key="8">
    <source>
        <dbReference type="EMBL" id="MBC6678948.1"/>
    </source>
</evidence>
<keyword evidence="2" id="KW-0813">Transport</keyword>
<dbReference type="SUPFAM" id="SSF103473">
    <property type="entry name" value="MFS general substrate transporter"/>
    <property type="match status" value="1"/>
</dbReference>
<dbReference type="InterPro" id="IPR011701">
    <property type="entry name" value="MFS"/>
</dbReference>
<evidence type="ECO:0000256" key="5">
    <source>
        <dbReference type="ARBA" id="ARBA00023136"/>
    </source>
</evidence>
<dbReference type="RefSeq" id="WP_187302073.1">
    <property type="nucleotide sequence ID" value="NZ_JACRYT010000002.1"/>
</dbReference>
<feature type="transmembrane region" description="Helical" evidence="6">
    <location>
        <begin position="334"/>
        <end position="354"/>
    </location>
</feature>
<evidence type="ECO:0000313" key="9">
    <source>
        <dbReference type="Proteomes" id="UP000602647"/>
    </source>
</evidence>
<feature type="transmembrane region" description="Helical" evidence="6">
    <location>
        <begin position="12"/>
        <end position="36"/>
    </location>
</feature>
<keyword evidence="3 6" id="KW-0812">Transmembrane</keyword>
<evidence type="ECO:0000256" key="4">
    <source>
        <dbReference type="ARBA" id="ARBA00022989"/>
    </source>
</evidence>
<comment type="subcellular location">
    <subcellularLocation>
        <location evidence="1">Cell membrane</location>
        <topology evidence="1">Multi-pass membrane protein</topology>
    </subcellularLocation>
</comment>
<comment type="caution">
    <text evidence="8">The sequence shown here is derived from an EMBL/GenBank/DDBJ whole genome shotgun (WGS) entry which is preliminary data.</text>
</comment>
<keyword evidence="9" id="KW-1185">Reference proteome</keyword>
<feature type="transmembrane region" description="Helical" evidence="6">
    <location>
        <begin position="48"/>
        <end position="68"/>
    </location>
</feature>
<feature type="transmembrane region" description="Helical" evidence="6">
    <location>
        <begin position="143"/>
        <end position="162"/>
    </location>
</feature>
<dbReference type="Proteomes" id="UP000602647">
    <property type="component" value="Unassembled WGS sequence"/>
</dbReference>
<dbReference type="PROSITE" id="PS50850">
    <property type="entry name" value="MFS"/>
    <property type="match status" value="1"/>
</dbReference>
<keyword evidence="4 6" id="KW-1133">Transmembrane helix</keyword>
<dbReference type="CDD" id="cd17473">
    <property type="entry name" value="MFS_arabinose_efflux_permease_like"/>
    <property type="match status" value="1"/>
</dbReference>
<evidence type="ECO:0000256" key="6">
    <source>
        <dbReference type="SAM" id="Phobius"/>
    </source>
</evidence>
<protein>
    <submittedName>
        <fullName evidence="8">MFS transporter</fullName>
    </submittedName>
</protein>
<reference evidence="8" key="1">
    <citation type="submission" date="2020-08" db="EMBL/GenBank/DDBJ databases">
        <title>Genome public.</title>
        <authorList>
            <person name="Liu C."/>
            <person name="Sun Q."/>
        </authorList>
    </citation>
    <scope>NUCLEOTIDE SEQUENCE</scope>
    <source>
        <strain evidence="8">BX12</strain>
    </source>
</reference>
<accession>A0A923NH61</accession>
<evidence type="ECO:0000256" key="2">
    <source>
        <dbReference type="ARBA" id="ARBA00022448"/>
    </source>
</evidence>
<feature type="transmembrane region" description="Helical" evidence="6">
    <location>
        <begin position="246"/>
        <end position="267"/>
    </location>
</feature>
<dbReference type="AlphaFoldDB" id="A0A923NH61"/>
<dbReference type="GO" id="GO:0022857">
    <property type="term" value="F:transmembrane transporter activity"/>
    <property type="evidence" value="ECO:0007669"/>
    <property type="project" value="InterPro"/>
</dbReference>
<evidence type="ECO:0000256" key="3">
    <source>
        <dbReference type="ARBA" id="ARBA00022692"/>
    </source>
</evidence>
<dbReference type="EMBL" id="JACRYT010000002">
    <property type="protein sequence ID" value="MBC6678948.1"/>
    <property type="molecule type" value="Genomic_DNA"/>
</dbReference>
<feature type="transmembrane region" description="Helical" evidence="6">
    <location>
        <begin position="75"/>
        <end position="96"/>
    </location>
</feature>
<proteinExistence type="predicted"/>
<feature type="transmembrane region" description="Helical" evidence="6">
    <location>
        <begin position="207"/>
        <end position="234"/>
    </location>
</feature>
<feature type="transmembrane region" description="Helical" evidence="6">
    <location>
        <begin position="168"/>
        <end position="186"/>
    </location>
</feature>
<dbReference type="InterPro" id="IPR020846">
    <property type="entry name" value="MFS_dom"/>
</dbReference>
<dbReference type="PANTHER" id="PTHR42718:SF9">
    <property type="entry name" value="MAJOR FACILITATOR SUPERFAMILY MULTIDRUG TRANSPORTER MFSC"/>
    <property type="match status" value="1"/>
</dbReference>
<feature type="transmembrane region" description="Helical" evidence="6">
    <location>
        <begin position="360"/>
        <end position="379"/>
    </location>
</feature>
<feature type="transmembrane region" description="Helical" evidence="6">
    <location>
        <begin position="274"/>
        <end position="292"/>
    </location>
</feature>
<feature type="transmembrane region" description="Helical" evidence="6">
    <location>
        <begin position="298"/>
        <end position="322"/>
    </location>
</feature>
<dbReference type="InterPro" id="IPR036259">
    <property type="entry name" value="MFS_trans_sf"/>
</dbReference>
<evidence type="ECO:0000256" key="1">
    <source>
        <dbReference type="ARBA" id="ARBA00004651"/>
    </source>
</evidence>